<dbReference type="GeneID" id="70238645"/>
<evidence type="ECO:0000313" key="2">
    <source>
        <dbReference type="EMBL" id="KAH3661274.1"/>
    </source>
</evidence>
<dbReference type="OrthoDB" id="4067208at2759"/>
<dbReference type="InterPro" id="IPR000626">
    <property type="entry name" value="Ubiquitin-like_dom"/>
</dbReference>
<gene>
    <name evidence="2" type="ORF">OGAPHI_006681</name>
</gene>
<keyword evidence="3" id="KW-1185">Reference proteome</keyword>
<feature type="domain" description="Ubiquitin-like" evidence="1">
    <location>
        <begin position="37"/>
        <end position="91"/>
    </location>
</feature>
<name>A0A9P8NYA2_9ASCO</name>
<reference evidence="2" key="1">
    <citation type="journal article" date="2021" name="Open Biol.">
        <title>Shared evolutionary footprints suggest mitochondrial oxidative damage underlies multiple complex I losses in fungi.</title>
        <authorList>
            <person name="Schikora-Tamarit M.A."/>
            <person name="Marcet-Houben M."/>
            <person name="Nosek J."/>
            <person name="Gabaldon T."/>
        </authorList>
    </citation>
    <scope>NUCLEOTIDE SEQUENCE</scope>
    <source>
        <strain evidence="2">CBS6075</strain>
    </source>
</reference>
<dbReference type="SUPFAM" id="SSF54236">
    <property type="entry name" value="Ubiquitin-like"/>
    <property type="match status" value="1"/>
</dbReference>
<dbReference type="Proteomes" id="UP000769157">
    <property type="component" value="Unassembled WGS sequence"/>
</dbReference>
<protein>
    <recommendedName>
        <fullName evidence="1">Ubiquitin-like domain-containing protein</fullName>
    </recommendedName>
</protein>
<evidence type="ECO:0000259" key="1">
    <source>
        <dbReference type="Pfam" id="PF00240"/>
    </source>
</evidence>
<reference evidence="2" key="2">
    <citation type="submission" date="2021-01" db="EMBL/GenBank/DDBJ databases">
        <authorList>
            <person name="Schikora-Tamarit M.A."/>
        </authorList>
    </citation>
    <scope>NUCLEOTIDE SEQUENCE</scope>
    <source>
        <strain evidence="2">CBS6075</strain>
    </source>
</reference>
<dbReference type="RefSeq" id="XP_046058398.1">
    <property type="nucleotide sequence ID" value="XM_046207992.1"/>
</dbReference>
<dbReference type="Gene3D" id="3.10.20.90">
    <property type="entry name" value="Phosphatidylinositol 3-kinase Catalytic Subunit, Chain A, domain 1"/>
    <property type="match status" value="1"/>
</dbReference>
<dbReference type="AlphaFoldDB" id="A0A9P8NYA2"/>
<sequence length="146" mass="16192">MSVASEVEFANKFQDLVNFVCPERINREINYQSVKSTSTTVYKLKEQLAAKIGADVDQITLMVKTKTIHDEDLVGKHAVDGELKLNAMVKAKAKPVAEPVTEPATSVPVTTLSSAAWSRISDVLASEIKDETTRNEYLQKLKKVRI</sequence>
<evidence type="ECO:0000313" key="3">
    <source>
        <dbReference type="Proteomes" id="UP000769157"/>
    </source>
</evidence>
<dbReference type="Pfam" id="PF00240">
    <property type="entry name" value="ubiquitin"/>
    <property type="match status" value="1"/>
</dbReference>
<dbReference type="InterPro" id="IPR029071">
    <property type="entry name" value="Ubiquitin-like_domsf"/>
</dbReference>
<comment type="caution">
    <text evidence="2">The sequence shown here is derived from an EMBL/GenBank/DDBJ whole genome shotgun (WGS) entry which is preliminary data.</text>
</comment>
<proteinExistence type="predicted"/>
<organism evidence="2 3">
    <name type="scientific">Ogataea philodendri</name>
    <dbReference type="NCBI Taxonomy" id="1378263"/>
    <lineage>
        <taxon>Eukaryota</taxon>
        <taxon>Fungi</taxon>
        <taxon>Dikarya</taxon>
        <taxon>Ascomycota</taxon>
        <taxon>Saccharomycotina</taxon>
        <taxon>Pichiomycetes</taxon>
        <taxon>Pichiales</taxon>
        <taxon>Pichiaceae</taxon>
        <taxon>Ogataea</taxon>
    </lineage>
</organism>
<accession>A0A9P8NYA2</accession>
<dbReference type="EMBL" id="JAEUBE010000487">
    <property type="protein sequence ID" value="KAH3661274.1"/>
    <property type="molecule type" value="Genomic_DNA"/>
</dbReference>